<name>A0A8X6WLK7_9ARAC</name>
<proteinExistence type="predicted"/>
<sequence length="89" mass="10204">MEVNIQKKSFKFGYACISADTNGVSVEAYRNFVDESEASETILRRSLSETIRKADYEIFPIYKEFFGSPSLNYKNMLQDASKEARSNDI</sequence>
<organism evidence="1 2">
    <name type="scientific">Trichonephila inaurata madagascariensis</name>
    <dbReference type="NCBI Taxonomy" id="2747483"/>
    <lineage>
        <taxon>Eukaryota</taxon>
        <taxon>Metazoa</taxon>
        <taxon>Ecdysozoa</taxon>
        <taxon>Arthropoda</taxon>
        <taxon>Chelicerata</taxon>
        <taxon>Arachnida</taxon>
        <taxon>Araneae</taxon>
        <taxon>Araneomorphae</taxon>
        <taxon>Entelegynae</taxon>
        <taxon>Araneoidea</taxon>
        <taxon>Nephilidae</taxon>
        <taxon>Trichonephila</taxon>
        <taxon>Trichonephila inaurata</taxon>
    </lineage>
</organism>
<dbReference type="EMBL" id="BMAV01000212">
    <property type="protein sequence ID" value="GFY37284.1"/>
    <property type="molecule type" value="Genomic_DNA"/>
</dbReference>
<evidence type="ECO:0000313" key="1">
    <source>
        <dbReference type="EMBL" id="GFY37284.1"/>
    </source>
</evidence>
<dbReference type="AlphaFoldDB" id="A0A8X6WLK7"/>
<evidence type="ECO:0000313" key="2">
    <source>
        <dbReference type="Proteomes" id="UP000886998"/>
    </source>
</evidence>
<gene>
    <name evidence="1" type="ORF">TNIN_73691</name>
</gene>
<reference evidence="1" key="1">
    <citation type="submission" date="2020-08" db="EMBL/GenBank/DDBJ databases">
        <title>Multicomponent nature underlies the extraordinary mechanical properties of spider dragline silk.</title>
        <authorList>
            <person name="Kono N."/>
            <person name="Nakamura H."/>
            <person name="Mori M."/>
            <person name="Yoshida Y."/>
            <person name="Ohtoshi R."/>
            <person name="Malay A.D."/>
            <person name="Moran D.A.P."/>
            <person name="Tomita M."/>
            <person name="Numata K."/>
            <person name="Arakawa K."/>
        </authorList>
    </citation>
    <scope>NUCLEOTIDE SEQUENCE</scope>
</reference>
<keyword evidence="2" id="KW-1185">Reference proteome</keyword>
<dbReference type="Proteomes" id="UP000886998">
    <property type="component" value="Unassembled WGS sequence"/>
</dbReference>
<accession>A0A8X6WLK7</accession>
<comment type="caution">
    <text evidence="1">The sequence shown here is derived from an EMBL/GenBank/DDBJ whole genome shotgun (WGS) entry which is preliminary data.</text>
</comment>
<protein>
    <submittedName>
        <fullName evidence="1">Uncharacterized protein</fullName>
    </submittedName>
</protein>